<dbReference type="RefSeq" id="WP_338604595.1">
    <property type="nucleotide sequence ID" value="NZ_AP028679.1"/>
</dbReference>
<dbReference type="InterPro" id="IPR000994">
    <property type="entry name" value="Pept_M24"/>
</dbReference>
<evidence type="ECO:0000259" key="1">
    <source>
        <dbReference type="Pfam" id="PF00557"/>
    </source>
</evidence>
<dbReference type="PANTHER" id="PTHR46112">
    <property type="entry name" value="AMINOPEPTIDASE"/>
    <property type="match status" value="1"/>
</dbReference>
<evidence type="ECO:0000259" key="2">
    <source>
        <dbReference type="Pfam" id="PF01321"/>
    </source>
</evidence>
<dbReference type="InterPro" id="IPR036005">
    <property type="entry name" value="Creatinase/aminopeptidase-like"/>
</dbReference>
<dbReference type="Proteomes" id="UP001366166">
    <property type="component" value="Chromosome"/>
</dbReference>
<dbReference type="SUPFAM" id="SSF53092">
    <property type="entry name" value="Creatinase/prolidase N-terminal domain"/>
    <property type="match status" value="1"/>
</dbReference>
<dbReference type="Pfam" id="PF00557">
    <property type="entry name" value="Peptidase_M24"/>
    <property type="match status" value="1"/>
</dbReference>
<dbReference type="Gene3D" id="3.90.230.10">
    <property type="entry name" value="Creatinase/methionine aminopeptidase superfamily"/>
    <property type="match status" value="1"/>
</dbReference>
<accession>A0AAU9E7T0</accession>
<dbReference type="Gene3D" id="3.40.350.10">
    <property type="entry name" value="Creatinase/prolidase N-terminal domain"/>
    <property type="match status" value="1"/>
</dbReference>
<sequence length="384" mass="41262">MNVSINYPARVQKLQTLLAREGLDAYVASRFSSLSYLAGVFIPWRSAVVVPRSGQPVGIWWERDYSRIVQDGWMSQNIAWGADPDWHEAIAGVLEDQGAGQGRVAFEFRAAGGRVAMGILHAFEYQELLARLPQVEMSDGCPLLDQVMLIKEKQEIALLRQAAAIADAGFLAAREALRPGVSENHVAGVAEAAMRDLGNEFNWSQSGGTEVGSGHRTAYLGGVTQPATQKIIQDGDNIILDLHPMYRLYMADACYNLVVGKAGAEQRRLAGVWEKAVETLLAQSCPGVAISAAAKAAYQVFEEAGLGEYGLRAFGHGLGVDTRVTPSIGPGNDSLFQENMVIAAGAHLYVPGVGGMRLELPTLITADGAEPLCRFAQEVHLISG</sequence>
<reference evidence="4" key="1">
    <citation type="journal article" date="2023" name="Arch. Microbiol.">
        <title>Desulfoferula mesophilus gen. nov. sp. nov., a mesophilic sulfate-reducing bacterium isolated from a brackish lake sediment.</title>
        <authorList>
            <person name="Watanabe T."/>
            <person name="Yabe T."/>
            <person name="Tsuji J.M."/>
            <person name="Fukui M."/>
        </authorList>
    </citation>
    <scope>NUCLEOTIDE SEQUENCE [LARGE SCALE GENOMIC DNA]</scope>
    <source>
        <strain evidence="4">12FAK</strain>
    </source>
</reference>
<proteinExistence type="predicted"/>
<gene>
    <name evidence="3" type="primary">pepQ</name>
    <name evidence="3" type="ORF">FAK_02520</name>
</gene>
<dbReference type="InterPro" id="IPR050659">
    <property type="entry name" value="Peptidase_M24B"/>
</dbReference>
<dbReference type="Pfam" id="PF01321">
    <property type="entry name" value="Creatinase_N"/>
    <property type="match status" value="1"/>
</dbReference>
<dbReference type="AlphaFoldDB" id="A0AAU9E7T0"/>
<dbReference type="InterPro" id="IPR000587">
    <property type="entry name" value="Creatinase_N"/>
</dbReference>
<name>A0AAU9E7T0_9BACT</name>
<dbReference type="SUPFAM" id="SSF55920">
    <property type="entry name" value="Creatinase/aminopeptidase"/>
    <property type="match status" value="1"/>
</dbReference>
<protein>
    <submittedName>
        <fullName evidence="3">Xaa-Pro dipeptidase</fullName>
    </submittedName>
</protein>
<dbReference type="InterPro" id="IPR029149">
    <property type="entry name" value="Creatin/AminoP/Spt16_N"/>
</dbReference>
<feature type="domain" description="Creatinase N-terminal" evidence="2">
    <location>
        <begin position="10"/>
        <end position="145"/>
    </location>
</feature>
<evidence type="ECO:0000313" key="4">
    <source>
        <dbReference type="Proteomes" id="UP001366166"/>
    </source>
</evidence>
<dbReference type="EMBL" id="AP028679">
    <property type="protein sequence ID" value="BEQ13186.1"/>
    <property type="molecule type" value="Genomic_DNA"/>
</dbReference>
<evidence type="ECO:0000313" key="3">
    <source>
        <dbReference type="EMBL" id="BEQ13186.1"/>
    </source>
</evidence>
<organism evidence="3 4">
    <name type="scientific">Desulfoferula mesophila</name>
    <dbReference type="NCBI Taxonomy" id="3058419"/>
    <lineage>
        <taxon>Bacteria</taxon>
        <taxon>Pseudomonadati</taxon>
        <taxon>Thermodesulfobacteriota</taxon>
        <taxon>Desulfarculia</taxon>
        <taxon>Desulfarculales</taxon>
        <taxon>Desulfarculaceae</taxon>
        <taxon>Desulfoferula</taxon>
    </lineage>
</organism>
<keyword evidence="4" id="KW-1185">Reference proteome</keyword>
<feature type="domain" description="Peptidase M24" evidence="1">
    <location>
        <begin position="158"/>
        <end position="365"/>
    </location>
</feature>
<dbReference type="KEGG" id="dmp:FAK_02520"/>
<dbReference type="PANTHER" id="PTHR46112:SF2">
    <property type="entry name" value="XAA-PRO AMINOPEPTIDASE P-RELATED"/>
    <property type="match status" value="1"/>
</dbReference>